<accession>A0ABP0PN81</accession>
<keyword evidence="4" id="KW-1185">Reference proteome</keyword>
<evidence type="ECO:0000256" key="1">
    <source>
        <dbReference type="SAM" id="MobiDB-lite"/>
    </source>
</evidence>
<protein>
    <submittedName>
        <fullName evidence="3">Uncharacterized protein</fullName>
    </submittedName>
</protein>
<feature type="non-terminal residue" evidence="3">
    <location>
        <position position="1"/>
    </location>
</feature>
<comment type="caution">
    <text evidence="3">The sequence shown here is derived from an EMBL/GenBank/DDBJ whole genome shotgun (WGS) entry which is preliminary data.</text>
</comment>
<sequence length="243" mass="26047">LDEDSVIQQDVSLRGSKREVKQRKLSGPMNPKALPMVEFQQDAQPAMQNMMMMLMQQMNQMMWHSGSNPDARGSGVGLGNFRPAAAPKVKMLMPDPATHASSAHAAAPAAAPLQAIEDKQPGPQSSTKENGHEGEMSPNKAMLEVNQPEAAVLLETTPKIPGPMKRPAGKAVPTPKPKAQGAKGKGGSKPSGKGKSKAVKTVLCQGEFNLLSIQLEGPANVHLRWQHGFEWFVETGTPSHLLK</sequence>
<dbReference type="Proteomes" id="UP001642484">
    <property type="component" value="Unassembled WGS sequence"/>
</dbReference>
<evidence type="ECO:0000313" key="2">
    <source>
        <dbReference type="EMBL" id="CAK9077335.1"/>
    </source>
</evidence>
<evidence type="ECO:0000313" key="4">
    <source>
        <dbReference type="Proteomes" id="UP001642484"/>
    </source>
</evidence>
<feature type="compositionally biased region" description="Polar residues" evidence="1">
    <location>
        <begin position="1"/>
        <end position="11"/>
    </location>
</feature>
<organism evidence="3 4">
    <name type="scientific">Durusdinium trenchii</name>
    <dbReference type="NCBI Taxonomy" id="1381693"/>
    <lineage>
        <taxon>Eukaryota</taxon>
        <taxon>Sar</taxon>
        <taxon>Alveolata</taxon>
        <taxon>Dinophyceae</taxon>
        <taxon>Suessiales</taxon>
        <taxon>Symbiodiniaceae</taxon>
        <taxon>Durusdinium</taxon>
    </lineage>
</organism>
<evidence type="ECO:0000313" key="3">
    <source>
        <dbReference type="EMBL" id="CAK9077339.1"/>
    </source>
</evidence>
<dbReference type="EMBL" id="CAXAMN010023377">
    <property type="protein sequence ID" value="CAK9077335.1"/>
    <property type="molecule type" value="Genomic_DNA"/>
</dbReference>
<gene>
    <name evidence="2" type="ORF">CCMP2556_LOCUS38123</name>
    <name evidence="3" type="ORF">CCMP2556_LOCUS38125</name>
</gene>
<feature type="region of interest" description="Disordered" evidence="1">
    <location>
        <begin position="1"/>
        <end position="29"/>
    </location>
</feature>
<feature type="region of interest" description="Disordered" evidence="1">
    <location>
        <begin position="117"/>
        <end position="136"/>
    </location>
</feature>
<dbReference type="EMBL" id="CAXAMN010023378">
    <property type="protein sequence ID" value="CAK9077339.1"/>
    <property type="molecule type" value="Genomic_DNA"/>
</dbReference>
<name>A0ABP0PN81_9DINO</name>
<reference evidence="3 4" key="1">
    <citation type="submission" date="2024-02" db="EMBL/GenBank/DDBJ databases">
        <authorList>
            <person name="Chen Y."/>
            <person name="Shah S."/>
            <person name="Dougan E. K."/>
            <person name="Thang M."/>
            <person name="Chan C."/>
        </authorList>
    </citation>
    <scope>NUCLEOTIDE SEQUENCE [LARGE SCALE GENOMIC DNA]</scope>
</reference>
<feature type="region of interest" description="Disordered" evidence="1">
    <location>
        <begin position="158"/>
        <end position="197"/>
    </location>
</feature>
<proteinExistence type="predicted"/>